<feature type="domain" description="HTH araC/xylS-type" evidence="4">
    <location>
        <begin position="174"/>
        <end position="274"/>
    </location>
</feature>
<keyword evidence="2" id="KW-0238">DNA-binding</keyword>
<dbReference type="InterPro" id="IPR003313">
    <property type="entry name" value="AraC-bd"/>
</dbReference>
<dbReference type="PROSITE" id="PS01124">
    <property type="entry name" value="HTH_ARAC_FAMILY_2"/>
    <property type="match status" value="1"/>
</dbReference>
<dbReference type="SUPFAM" id="SSF51215">
    <property type="entry name" value="Regulatory protein AraC"/>
    <property type="match status" value="1"/>
</dbReference>
<dbReference type="InterPro" id="IPR037923">
    <property type="entry name" value="HTH-like"/>
</dbReference>
<evidence type="ECO:0000256" key="1">
    <source>
        <dbReference type="ARBA" id="ARBA00023015"/>
    </source>
</evidence>
<evidence type="ECO:0000313" key="6">
    <source>
        <dbReference type="Proteomes" id="UP001430919"/>
    </source>
</evidence>
<dbReference type="InterPro" id="IPR014710">
    <property type="entry name" value="RmlC-like_jellyroll"/>
</dbReference>
<dbReference type="PANTHER" id="PTHR43280">
    <property type="entry name" value="ARAC-FAMILY TRANSCRIPTIONAL REGULATOR"/>
    <property type="match status" value="1"/>
</dbReference>
<accession>A0ABS8MWL9</accession>
<dbReference type="Gene3D" id="1.10.10.60">
    <property type="entry name" value="Homeodomain-like"/>
    <property type="match status" value="2"/>
</dbReference>
<dbReference type="RefSeq" id="WP_229990117.1">
    <property type="nucleotide sequence ID" value="NZ_JAJJMO010000001.1"/>
</dbReference>
<dbReference type="Gene3D" id="2.60.120.10">
    <property type="entry name" value="Jelly Rolls"/>
    <property type="match status" value="1"/>
</dbReference>
<dbReference type="EMBL" id="JAJJMO010000001">
    <property type="protein sequence ID" value="MCC9073174.1"/>
    <property type="molecule type" value="Genomic_DNA"/>
</dbReference>
<evidence type="ECO:0000256" key="3">
    <source>
        <dbReference type="ARBA" id="ARBA00023163"/>
    </source>
</evidence>
<reference evidence="5" key="1">
    <citation type="submission" date="2021-11" db="EMBL/GenBank/DDBJ databases">
        <title>Description of novel Flavobacterium species.</title>
        <authorList>
            <person name="Saticioglu I.B."/>
            <person name="Ay H."/>
            <person name="Altun S."/>
            <person name="Duman M."/>
        </authorList>
    </citation>
    <scope>NUCLEOTIDE SEQUENCE</scope>
    <source>
        <strain evidence="5">F-65</strain>
    </source>
</reference>
<dbReference type="InterPro" id="IPR009057">
    <property type="entry name" value="Homeodomain-like_sf"/>
</dbReference>
<dbReference type="InterPro" id="IPR018060">
    <property type="entry name" value="HTH_AraC"/>
</dbReference>
<evidence type="ECO:0000259" key="4">
    <source>
        <dbReference type="PROSITE" id="PS01124"/>
    </source>
</evidence>
<evidence type="ECO:0000313" key="5">
    <source>
        <dbReference type="EMBL" id="MCC9073174.1"/>
    </source>
</evidence>
<dbReference type="Proteomes" id="UP001430919">
    <property type="component" value="Unassembled WGS sequence"/>
</dbReference>
<proteinExistence type="predicted"/>
<dbReference type="PANTHER" id="PTHR43280:SF2">
    <property type="entry name" value="HTH-TYPE TRANSCRIPTIONAL REGULATOR EXSA"/>
    <property type="match status" value="1"/>
</dbReference>
<evidence type="ECO:0000256" key="2">
    <source>
        <dbReference type="ARBA" id="ARBA00023125"/>
    </source>
</evidence>
<keyword evidence="6" id="KW-1185">Reference proteome</keyword>
<gene>
    <name evidence="5" type="ORF">LNQ49_16480</name>
</gene>
<name>A0ABS8MWL9_9FLAO</name>
<protein>
    <submittedName>
        <fullName evidence="5">AraC family transcriptional regulator</fullName>
    </submittedName>
</protein>
<organism evidence="5 6">
    <name type="scientific">Flavobacterium pisciphilum</name>
    <dbReference type="NCBI Taxonomy" id="2893755"/>
    <lineage>
        <taxon>Bacteria</taxon>
        <taxon>Pseudomonadati</taxon>
        <taxon>Bacteroidota</taxon>
        <taxon>Flavobacteriia</taxon>
        <taxon>Flavobacteriales</taxon>
        <taxon>Flavobacteriaceae</taxon>
        <taxon>Flavobacterium</taxon>
    </lineage>
</organism>
<dbReference type="Pfam" id="PF12833">
    <property type="entry name" value="HTH_18"/>
    <property type="match status" value="1"/>
</dbReference>
<comment type="caution">
    <text evidence="5">The sequence shown here is derived from an EMBL/GenBank/DDBJ whole genome shotgun (WGS) entry which is preliminary data.</text>
</comment>
<sequence>MRKENMHQSVEVIYKKVNECPIVNSKFNFFQMVYVISGNGFLHINGNRISYQAGNLMLLTPNDYHTFDIVATTEFLLVKLNSEYVKEYKSKSIDHIECLLHYATHLSGCILKNKADEFLVRSIAESLIHSIENKDIYDEDLVSHYVNALIVIAARNLAKIKPVGIKENADKRILEIINYIQTNIFSPQKLKASVIAEKFDISDTYLGSYFKNQCGETIQSFVSNYKIRLIEHRLSFSDMRINEIVDEFSFSDESHLNKFFKKHRNISLTGYRKAKISLNQDSSVAL</sequence>
<keyword evidence="1" id="KW-0805">Transcription regulation</keyword>
<keyword evidence="3" id="KW-0804">Transcription</keyword>
<dbReference type="SMART" id="SM00342">
    <property type="entry name" value="HTH_ARAC"/>
    <property type="match status" value="1"/>
</dbReference>
<dbReference type="SUPFAM" id="SSF46689">
    <property type="entry name" value="Homeodomain-like"/>
    <property type="match status" value="1"/>
</dbReference>
<dbReference type="Pfam" id="PF02311">
    <property type="entry name" value="AraC_binding"/>
    <property type="match status" value="1"/>
</dbReference>